<gene>
    <name evidence="1" type="ORF">SAMN04244553_2794</name>
</gene>
<sequence>MAKTSVDVDMAKLDRAKEILGTETLRDTIDAAFREVIRIDSVRKLVGLAEDGAFAALLEPDAEDRLWG</sequence>
<dbReference type="OrthoDB" id="4564594at2"/>
<dbReference type="EMBL" id="OBEG01000002">
    <property type="protein sequence ID" value="SNY81211.1"/>
    <property type="molecule type" value="Genomic_DNA"/>
</dbReference>
<protein>
    <recommendedName>
        <fullName evidence="3">Antitoxin of type II TA system, VapB</fullName>
    </recommendedName>
</protein>
<dbReference type="AlphaFoldDB" id="A0A285LCT4"/>
<evidence type="ECO:0000313" key="2">
    <source>
        <dbReference type="Proteomes" id="UP000219565"/>
    </source>
</evidence>
<dbReference type="Proteomes" id="UP000219565">
    <property type="component" value="Unassembled WGS sequence"/>
</dbReference>
<accession>A0A285LCT4</accession>
<keyword evidence="2" id="KW-1185">Reference proteome</keyword>
<proteinExistence type="predicted"/>
<organism evidence="1 2">
    <name type="scientific">Nocardia amikacinitolerans</name>
    <dbReference type="NCBI Taxonomy" id="756689"/>
    <lineage>
        <taxon>Bacteria</taxon>
        <taxon>Bacillati</taxon>
        <taxon>Actinomycetota</taxon>
        <taxon>Actinomycetes</taxon>
        <taxon>Mycobacteriales</taxon>
        <taxon>Nocardiaceae</taxon>
        <taxon>Nocardia</taxon>
    </lineage>
</organism>
<dbReference type="RefSeq" id="WP_143861420.1">
    <property type="nucleotide sequence ID" value="NZ_JAMTCV010000005.1"/>
</dbReference>
<name>A0A285LCT4_9NOCA</name>
<evidence type="ECO:0000313" key="1">
    <source>
        <dbReference type="EMBL" id="SNY81211.1"/>
    </source>
</evidence>
<reference evidence="1 2" key="1">
    <citation type="submission" date="2017-09" db="EMBL/GenBank/DDBJ databases">
        <authorList>
            <person name="Ehlers B."/>
            <person name="Leendertz F.H."/>
        </authorList>
    </citation>
    <scope>NUCLEOTIDE SEQUENCE [LARGE SCALE GENOMIC DNA]</scope>
    <source>
        <strain evidence="1 2">DSM 45537</strain>
    </source>
</reference>
<dbReference type="STRING" id="1379680.GCA_001612615_06013"/>
<evidence type="ECO:0008006" key="3">
    <source>
        <dbReference type="Google" id="ProtNLM"/>
    </source>
</evidence>